<dbReference type="Gene3D" id="3.30.710.10">
    <property type="entry name" value="Potassium Channel Kv1.1, Chain A"/>
    <property type="match status" value="1"/>
</dbReference>
<dbReference type="InterPro" id="IPR011333">
    <property type="entry name" value="SKP1/BTB/POZ_sf"/>
</dbReference>
<keyword evidence="3" id="KW-1185">Reference proteome</keyword>
<comment type="caution">
    <text evidence="2">The sequence shown here is derived from an EMBL/GenBank/DDBJ whole genome shotgun (WGS) entry which is preliminary data.</text>
</comment>
<organism evidence="2 3">
    <name type="scientific">Leucocoprinus birnbaumii</name>
    <dbReference type="NCBI Taxonomy" id="56174"/>
    <lineage>
        <taxon>Eukaryota</taxon>
        <taxon>Fungi</taxon>
        <taxon>Dikarya</taxon>
        <taxon>Basidiomycota</taxon>
        <taxon>Agaricomycotina</taxon>
        <taxon>Agaricomycetes</taxon>
        <taxon>Agaricomycetidae</taxon>
        <taxon>Agaricales</taxon>
        <taxon>Agaricineae</taxon>
        <taxon>Agaricaceae</taxon>
        <taxon>Leucocoprinus</taxon>
    </lineage>
</organism>
<evidence type="ECO:0008006" key="4">
    <source>
        <dbReference type="Google" id="ProtNLM"/>
    </source>
</evidence>
<protein>
    <recommendedName>
        <fullName evidence="4">BTB domain-containing protein</fullName>
    </recommendedName>
</protein>
<dbReference type="AlphaFoldDB" id="A0AAD5YM83"/>
<name>A0AAD5YM83_9AGAR</name>
<feature type="region of interest" description="Disordered" evidence="1">
    <location>
        <begin position="266"/>
        <end position="300"/>
    </location>
</feature>
<reference evidence="2" key="1">
    <citation type="submission" date="2022-07" db="EMBL/GenBank/DDBJ databases">
        <title>Genome Sequence of Leucocoprinus birnbaumii.</title>
        <authorList>
            <person name="Buettner E."/>
        </authorList>
    </citation>
    <scope>NUCLEOTIDE SEQUENCE</scope>
    <source>
        <strain evidence="2">VT141</strain>
    </source>
</reference>
<proteinExistence type="predicted"/>
<evidence type="ECO:0000313" key="2">
    <source>
        <dbReference type="EMBL" id="KAJ3562670.1"/>
    </source>
</evidence>
<feature type="compositionally biased region" description="Polar residues" evidence="1">
    <location>
        <begin position="266"/>
        <end position="279"/>
    </location>
</feature>
<evidence type="ECO:0000313" key="3">
    <source>
        <dbReference type="Proteomes" id="UP001213000"/>
    </source>
</evidence>
<dbReference type="EMBL" id="JANIEX010000843">
    <property type="protein sequence ID" value="KAJ3562670.1"/>
    <property type="molecule type" value="Genomic_DNA"/>
</dbReference>
<evidence type="ECO:0000256" key="1">
    <source>
        <dbReference type="SAM" id="MobiDB-lite"/>
    </source>
</evidence>
<dbReference type="Proteomes" id="UP001213000">
    <property type="component" value="Unassembled WGS sequence"/>
</dbReference>
<gene>
    <name evidence="2" type="ORF">NP233_g9426</name>
</gene>
<accession>A0AAD5YM83</accession>
<sequence>MKPASILQNPSNGASPDREYYLLDGDLYFRVEQTIFRVHSHFFARESPQFRERMAGIDSTRTSIPDGTTEQKAIVVKSTTPEEFSNFLWVFYDPTFMHKTSASIWRIILDLSSSKRWDFPKVHSLALHHLSKISLPVVERIVLYKSCSVPSECLFPLYTELCTREEPLTFDESIRLGWGLVVSISQVRERLLKGEGKGDSNNDRLHDMGTAVEGVPGKWIQERIKSMLNTTQEAPSLMDIQDRHSQPHHEVQAQLLDLCNSQAKATSRVRYTSPPNNSRPIEEQPSEAKASPTKSKPQVFNHVEKCVQKIAMKTVGKRKSPAIVNA</sequence>